<evidence type="ECO:0000256" key="1">
    <source>
        <dbReference type="SAM" id="MobiDB-lite"/>
    </source>
</evidence>
<organism evidence="2 3">
    <name type="scientific">Dorcoceras hygrometricum</name>
    <dbReference type="NCBI Taxonomy" id="472368"/>
    <lineage>
        <taxon>Eukaryota</taxon>
        <taxon>Viridiplantae</taxon>
        <taxon>Streptophyta</taxon>
        <taxon>Embryophyta</taxon>
        <taxon>Tracheophyta</taxon>
        <taxon>Spermatophyta</taxon>
        <taxon>Magnoliopsida</taxon>
        <taxon>eudicotyledons</taxon>
        <taxon>Gunneridae</taxon>
        <taxon>Pentapetalae</taxon>
        <taxon>asterids</taxon>
        <taxon>lamiids</taxon>
        <taxon>Lamiales</taxon>
        <taxon>Gesneriaceae</taxon>
        <taxon>Didymocarpoideae</taxon>
        <taxon>Trichosporeae</taxon>
        <taxon>Loxocarpinae</taxon>
        <taxon>Dorcoceras</taxon>
    </lineage>
</organism>
<dbReference type="EMBL" id="KV006355">
    <property type="protein sequence ID" value="KZV32758.1"/>
    <property type="molecule type" value="Genomic_DNA"/>
</dbReference>
<evidence type="ECO:0000313" key="2">
    <source>
        <dbReference type="EMBL" id="KZV32758.1"/>
    </source>
</evidence>
<evidence type="ECO:0000313" key="3">
    <source>
        <dbReference type="Proteomes" id="UP000250235"/>
    </source>
</evidence>
<proteinExistence type="predicted"/>
<protein>
    <submittedName>
        <fullName evidence="2">Uncharacterized protein</fullName>
    </submittedName>
</protein>
<feature type="region of interest" description="Disordered" evidence="1">
    <location>
        <begin position="88"/>
        <end position="115"/>
    </location>
</feature>
<accession>A0A2Z7BKV6</accession>
<dbReference type="AlphaFoldDB" id="A0A2Z7BKV6"/>
<dbReference type="Proteomes" id="UP000250235">
    <property type="component" value="Unassembled WGS sequence"/>
</dbReference>
<name>A0A2Z7BKV6_9LAMI</name>
<gene>
    <name evidence="2" type="ORF">F511_31263</name>
</gene>
<keyword evidence="3" id="KW-1185">Reference proteome</keyword>
<reference evidence="2 3" key="1">
    <citation type="journal article" date="2015" name="Proc. Natl. Acad. Sci. U.S.A.">
        <title>The resurrection genome of Boea hygrometrica: A blueprint for survival of dehydration.</title>
        <authorList>
            <person name="Xiao L."/>
            <person name="Yang G."/>
            <person name="Zhang L."/>
            <person name="Yang X."/>
            <person name="Zhao S."/>
            <person name="Ji Z."/>
            <person name="Zhou Q."/>
            <person name="Hu M."/>
            <person name="Wang Y."/>
            <person name="Chen M."/>
            <person name="Xu Y."/>
            <person name="Jin H."/>
            <person name="Xiao X."/>
            <person name="Hu G."/>
            <person name="Bao F."/>
            <person name="Hu Y."/>
            <person name="Wan P."/>
            <person name="Li L."/>
            <person name="Deng X."/>
            <person name="Kuang T."/>
            <person name="Xiang C."/>
            <person name="Zhu J.K."/>
            <person name="Oliver M.J."/>
            <person name="He Y."/>
        </authorList>
    </citation>
    <scope>NUCLEOTIDE SEQUENCE [LARGE SCALE GENOMIC DNA]</scope>
    <source>
        <strain evidence="3">cv. XS01</strain>
    </source>
</reference>
<sequence length="164" mass="18079">MHDQKNLSSLDLKSTHQKLSAQIAAAAFDTVDVRKEVKEINAKVTFLDGQVAEIRSEQLDFLAKTEENYLNRSTQLGFIVYYIRSGDAKKGESGSSHPQPPPDEQNRPSGGSGAMAVDQMNREVVLGKVVAEVEVREEVIGVDLPREDFTAVVVDRSEDHLKIG</sequence>